<dbReference type="Gene3D" id="1.10.510.10">
    <property type="entry name" value="Transferase(Phosphotransferase) domain 1"/>
    <property type="match status" value="1"/>
</dbReference>
<dbReference type="PROSITE" id="PS00107">
    <property type="entry name" value="PROTEIN_KINASE_ATP"/>
    <property type="match status" value="1"/>
</dbReference>
<dbReference type="Pfam" id="PF00069">
    <property type="entry name" value="Pkinase"/>
    <property type="match status" value="1"/>
</dbReference>
<sequence length="640" mass="72183">MLNDPVEAQSPLKDEINPPRDVMQGTYTVVEQLGIGGFSRVYKAQGFGGEMVALKKSHVTKHVINPMLRHEGCALALLAGHPSVPSVYAWGRSQYYEYLVMDLLGNPLKRFPVRPTECFELSTVLLILVQMLDTIQHIHSRHLVHLDIKPENIMFGIGDQAERVSLIDYGFTRYYRDPRSLVHRLLEEDQDFVGTLQYASLNAHLGFTLSRRDDLISLAYTIVSLLKGPLPWEYCKSGTRKHHEDRVREKKQTWTGTRLCEGLPEEFVNFVDYVCGLEYEQQPDYDHWKQTFHMLLIRLGPPPDGCYNLTSSRSSHMDTQLAASQERDLSANQTEAEPPVAKGQYVLVQILPHLTIEGTPSGRGNDSVDRSRWHDPSLTTGRWVLPHRPALVLQVAKLRGKYMVSLLPLLHHPGELTMEQARHFICLGRESGAVHERTIIPSPAWMVDSVYHTQPDSFRVAIEPDGIPVQAHWTLDDTQLKQLDILFAAVSSAPQTTQEAQSVIANRQTMRKRGNIVLFAHISPLTPTYASGIRDTDAGNTSWAGWQGFIDDLLLISRRLADDNGMPWSAEEVVYDPDEDSSDDGWEPKSSWPVPQDVSAHELLGDEGEIIKSKVAIMTRPPLGSEDDLHNTDEEMVFRA</sequence>
<evidence type="ECO:0000313" key="8">
    <source>
        <dbReference type="Proteomes" id="UP000054166"/>
    </source>
</evidence>
<evidence type="ECO:0000259" key="6">
    <source>
        <dbReference type="PROSITE" id="PS50011"/>
    </source>
</evidence>
<dbReference type="InterPro" id="IPR017441">
    <property type="entry name" value="Protein_kinase_ATP_BS"/>
</dbReference>
<protein>
    <recommendedName>
        <fullName evidence="1">non-specific serine/threonine protein kinase</fullName>
        <ecNumber evidence="1">2.7.11.1</ecNumber>
    </recommendedName>
</protein>
<dbReference type="HOGENOM" id="CLU_026874_0_0_1"/>
<gene>
    <name evidence="7" type="ORF">PILCRDRAFT_822252</name>
</gene>
<dbReference type="EMBL" id="KN833003">
    <property type="protein sequence ID" value="KIM80530.1"/>
    <property type="molecule type" value="Genomic_DNA"/>
</dbReference>
<feature type="region of interest" description="Disordered" evidence="5">
    <location>
        <begin position="621"/>
        <end position="640"/>
    </location>
</feature>
<dbReference type="InParanoid" id="A0A0C3F776"/>
<dbReference type="InterPro" id="IPR000719">
    <property type="entry name" value="Prot_kinase_dom"/>
</dbReference>
<dbReference type="InterPro" id="IPR008271">
    <property type="entry name" value="Ser/Thr_kinase_AS"/>
</dbReference>
<evidence type="ECO:0000256" key="2">
    <source>
        <dbReference type="ARBA" id="ARBA00022741"/>
    </source>
</evidence>
<dbReference type="SMART" id="SM00220">
    <property type="entry name" value="S_TKc"/>
    <property type="match status" value="1"/>
</dbReference>
<evidence type="ECO:0000256" key="5">
    <source>
        <dbReference type="SAM" id="MobiDB-lite"/>
    </source>
</evidence>
<keyword evidence="8" id="KW-1185">Reference proteome</keyword>
<feature type="compositionally biased region" description="Acidic residues" evidence="5">
    <location>
        <begin position="575"/>
        <end position="585"/>
    </location>
</feature>
<reference evidence="8" key="2">
    <citation type="submission" date="2015-01" db="EMBL/GenBank/DDBJ databases">
        <title>Evolutionary Origins and Diversification of the Mycorrhizal Mutualists.</title>
        <authorList>
            <consortium name="DOE Joint Genome Institute"/>
            <consortium name="Mycorrhizal Genomics Consortium"/>
            <person name="Kohler A."/>
            <person name="Kuo A."/>
            <person name="Nagy L.G."/>
            <person name="Floudas D."/>
            <person name="Copeland A."/>
            <person name="Barry K.W."/>
            <person name="Cichocki N."/>
            <person name="Veneault-Fourrey C."/>
            <person name="LaButti K."/>
            <person name="Lindquist E.A."/>
            <person name="Lipzen A."/>
            <person name="Lundell T."/>
            <person name="Morin E."/>
            <person name="Murat C."/>
            <person name="Riley R."/>
            <person name="Ohm R."/>
            <person name="Sun H."/>
            <person name="Tunlid A."/>
            <person name="Henrissat B."/>
            <person name="Grigoriev I.V."/>
            <person name="Hibbett D.S."/>
            <person name="Martin F."/>
        </authorList>
    </citation>
    <scope>NUCLEOTIDE SEQUENCE [LARGE SCALE GENOMIC DNA]</scope>
    <source>
        <strain evidence="8">F 1598</strain>
    </source>
</reference>
<dbReference type="SUPFAM" id="SSF56112">
    <property type="entry name" value="Protein kinase-like (PK-like)"/>
    <property type="match status" value="1"/>
</dbReference>
<dbReference type="PANTHER" id="PTHR11909">
    <property type="entry name" value="CASEIN KINASE-RELATED"/>
    <property type="match status" value="1"/>
</dbReference>
<accession>A0A0C3F776</accession>
<evidence type="ECO:0000256" key="4">
    <source>
        <dbReference type="PROSITE-ProRule" id="PRU10141"/>
    </source>
</evidence>
<feature type="binding site" evidence="4">
    <location>
        <position position="55"/>
    </location>
    <ligand>
        <name>ATP</name>
        <dbReference type="ChEBI" id="CHEBI:30616"/>
    </ligand>
</feature>
<dbReference type="InterPro" id="IPR050235">
    <property type="entry name" value="CK1_Ser-Thr_kinase"/>
</dbReference>
<feature type="region of interest" description="Disordered" evidence="5">
    <location>
        <begin position="575"/>
        <end position="596"/>
    </location>
</feature>
<reference evidence="7 8" key="1">
    <citation type="submission" date="2014-04" db="EMBL/GenBank/DDBJ databases">
        <authorList>
            <consortium name="DOE Joint Genome Institute"/>
            <person name="Kuo A."/>
            <person name="Tarkka M."/>
            <person name="Buscot F."/>
            <person name="Kohler A."/>
            <person name="Nagy L.G."/>
            <person name="Floudas D."/>
            <person name="Copeland A."/>
            <person name="Barry K.W."/>
            <person name="Cichocki N."/>
            <person name="Veneault-Fourrey C."/>
            <person name="LaButti K."/>
            <person name="Lindquist E.A."/>
            <person name="Lipzen A."/>
            <person name="Lundell T."/>
            <person name="Morin E."/>
            <person name="Murat C."/>
            <person name="Sun H."/>
            <person name="Tunlid A."/>
            <person name="Henrissat B."/>
            <person name="Grigoriev I.V."/>
            <person name="Hibbett D.S."/>
            <person name="Martin F."/>
            <person name="Nordberg H.P."/>
            <person name="Cantor M.N."/>
            <person name="Hua S.X."/>
        </authorList>
    </citation>
    <scope>NUCLEOTIDE SEQUENCE [LARGE SCALE GENOMIC DNA]</scope>
    <source>
        <strain evidence="7 8">F 1598</strain>
    </source>
</reference>
<organism evidence="7 8">
    <name type="scientific">Piloderma croceum (strain F 1598)</name>
    <dbReference type="NCBI Taxonomy" id="765440"/>
    <lineage>
        <taxon>Eukaryota</taxon>
        <taxon>Fungi</taxon>
        <taxon>Dikarya</taxon>
        <taxon>Basidiomycota</taxon>
        <taxon>Agaricomycotina</taxon>
        <taxon>Agaricomycetes</taxon>
        <taxon>Agaricomycetidae</taxon>
        <taxon>Atheliales</taxon>
        <taxon>Atheliaceae</taxon>
        <taxon>Piloderma</taxon>
    </lineage>
</organism>
<dbReference type="EC" id="2.7.11.1" evidence="1"/>
<keyword evidence="3 4" id="KW-0067">ATP-binding</keyword>
<keyword evidence="2 4" id="KW-0547">Nucleotide-binding</keyword>
<dbReference type="Proteomes" id="UP000054166">
    <property type="component" value="Unassembled WGS sequence"/>
</dbReference>
<feature type="domain" description="Protein kinase" evidence="6">
    <location>
        <begin position="27"/>
        <end position="296"/>
    </location>
</feature>
<evidence type="ECO:0000256" key="1">
    <source>
        <dbReference type="ARBA" id="ARBA00012513"/>
    </source>
</evidence>
<dbReference type="STRING" id="765440.A0A0C3F776"/>
<dbReference type="PROSITE" id="PS00108">
    <property type="entry name" value="PROTEIN_KINASE_ST"/>
    <property type="match status" value="1"/>
</dbReference>
<dbReference type="OrthoDB" id="5579860at2759"/>
<dbReference type="AlphaFoldDB" id="A0A0C3F776"/>
<evidence type="ECO:0000313" key="7">
    <source>
        <dbReference type="EMBL" id="KIM80530.1"/>
    </source>
</evidence>
<dbReference type="PROSITE" id="PS50011">
    <property type="entry name" value="PROTEIN_KINASE_DOM"/>
    <property type="match status" value="1"/>
</dbReference>
<feature type="compositionally biased region" description="Basic and acidic residues" evidence="5">
    <location>
        <begin position="627"/>
        <end position="640"/>
    </location>
</feature>
<evidence type="ECO:0000256" key="3">
    <source>
        <dbReference type="ARBA" id="ARBA00022840"/>
    </source>
</evidence>
<proteinExistence type="predicted"/>
<dbReference type="GO" id="GO:0004674">
    <property type="term" value="F:protein serine/threonine kinase activity"/>
    <property type="evidence" value="ECO:0007669"/>
    <property type="project" value="UniProtKB-EC"/>
</dbReference>
<dbReference type="InterPro" id="IPR011009">
    <property type="entry name" value="Kinase-like_dom_sf"/>
</dbReference>
<name>A0A0C3F776_PILCF</name>
<dbReference type="GO" id="GO:0005524">
    <property type="term" value="F:ATP binding"/>
    <property type="evidence" value="ECO:0007669"/>
    <property type="project" value="UniProtKB-UniRule"/>
</dbReference>
<feature type="region of interest" description="Disordered" evidence="5">
    <location>
        <begin position="317"/>
        <end position="336"/>
    </location>
</feature>